<accession>A0AAV0VUC5</accession>
<dbReference type="EMBL" id="CARXXK010000001">
    <property type="protein sequence ID" value="CAI6346517.1"/>
    <property type="molecule type" value="Genomic_DNA"/>
</dbReference>
<organism evidence="1 2">
    <name type="scientific">Macrosiphum euphorbiae</name>
    <name type="common">potato aphid</name>
    <dbReference type="NCBI Taxonomy" id="13131"/>
    <lineage>
        <taxon>Eukaryota</taxon>
        <taxon>Metazoa</taxon>
        <taxon>Ecdysozoa</taxon>
        <taxon>Arthropoda</taxon>
        <taxon>Hexapoda</taxon>
        <taxon>Insecta</taxon>
        <taxon>Pterygota</taxon>
        <taxon>Neoptera</taxon>
        <taxon>Paraneoptera</taxon>
        <taxon>Hemiptera</taxon>
        <taxon>Sternorrhyncha</taxon>
        <taxon>Aphidomorpha</taxon>
        <taxon>Aphidoidea</taxon>
        <taxon>Aphididae</taxon>
        <taxon>Macrosiphini</taxon>
        <taxon>Macrosiphum</taxon>
    </lineage>
</organism>
<comment type="caution">
    <text evidence="1">The sequence shown here is derived from an EMBL/GenBank/DDBJ whole genome shotgun (WGS) entry which is preliminary data.</text>
</comment>
<dbReference type="AlphaFoldDB" id="A0AAV0VUC5"/>
<name>A0AAV0VUC5_9HEMI</name>
<protein>
    <submittedName>
        <fullName evidence="1">Uncharacterized protein</fullName>
    </submittedName>
</protein>
<reference evidence="1 2" key="1">
    <citation type="submission" date="2023-01" db="EMBL/GenBank/DDBJ databases">
        <authorList>
            <person name="Whitehead M."/>
        </authorList>
    </citation>
    <scope>NUCLEOTIDE SEQUENCE [LARGE SCALE GENOMIC DNA]</scope>
</reference>
<evidence type="ECO:0000313" key="1">
    <source>
        <dbReference type="EMBL" id="CAI6346517.1"/>
    </source>
</evidence>
<proteinExistence type="predicted"/>
<sequence>MAPSGGRDGVHSSVSVKISVDPPATIAAAVLSTADRARQTRDLLRPAHRRPEIRWTDAGVQLSSFTVSKGGHAEVRGRRRRWLE</sequence>
<keyword evidence="2" id="KW-1185">Reference proteome</keyword>
<gene>
    <name evidence="1" type="ORF">MEUPH1_LOCUS3421</name>
</gene>
<evidence type="ECO:0000313" key="2">
    <source>
        <dbReference type="Proteomes" id="UP001160148"/>
    </source>
</evidence>
<dbReference type="Proteomes" id="UP001160148">
    <property type="component" value="Unassembled WGS sequence"/>
</dbReference>